<keyword evidence="4" id="KW-0256">Endoplasmic reticulum</keyword>
<dbReference type="GO" id="GO:0005789">
    <property type="term" value="C:endoplasmic reticulum membrane"/>
    <property type="evidence" value="ECO:0007669"/>
    <property type="project" value="UniProtKB-SubCell"/>
</dbReference>
<keyword evidence="3 11" id="KW-0812">Transmembrane</keyword>
<protein>
    <recommendedName>
        <fullName evidence="13">Sec20 C-terminal domain-containing protein</fullName>
    </recommendedName>
</protein>
<sequence>MGSLLLLLSFHPLPTPPSTMSASTLQLAHQLTTLTDALKTTNALIARLARLSFQPGSEPLDTENSVRVELAQDIHDSLKQLEEDLELLQQEIDDDGHSATASKARRETTHRERERGRITANVTRLGEDLRHARSSFRQAQLTAKRASEAAKRKERELFFQSLQSAPSSGGDPAESTPDGPGSKNDLFAGRRLQQQKPTQHLSPTDLESQASSDITAALRRTHNLLSTELSRSRFAQETFNTSTLALQELGEHYTNLDTILTNSRNLLGTLLRSQKSDTWYLETAFYILLSTLAWLIFRRVLFGPFIKLPLFVWNCLWFVLKWVVLKPLWWLLLLTGIVTTEPITVAATRTGARKATPSTTRAPLIVKPSAQGRPWKMPSEQDRQAPNGGMGIPAGAGGGGAKVGPDGVMLEGKSSEEIAQMHRQSEAQAAAGGGKEPQRRGDGTILQERGDIPKNPKKKTFDAAADGGEESKPRAKRDEL</sequence>
<evidence type="ECO:0000313" key="14">
    <source>
        <dbReference type="EMBL" id="RMY81004.1"/>
    </source>
</evidence>
<feature type="compositionally biased region" description="Basic and acidic residues" evidence="10">
    <location>
        <begin position="436"/>
        <end position="454"/>
    </location>
</feature>
<feature type="compositionally biased region" description="Basic and acidic residues" evidence="10">
    <location>
        <begin position="413"/>
        <end position="425"/>
    </location>
</feature>
<comment type="similarity">
    <text evidence="9">Belongs to the SEC20 family.</text>
</comment>
<comment type="caution">
    <text evidence="14">The sequence shown here is derived from an EMBL/GenBank/DDBJ whole genome shotgun (WGS) entry which is preliminary data.</text>
</comment>
<evidence type="ECO:0000256" key="3">
    <source>
        <dbReference type="ARBA" id="ARBA00022692"/>
    </source>
</evidence>
<keyword evidence="8 11" id="KW-0472">Membrane</keyword>
<dbReference type="AlphaFoldDB" id="A0A3M7EXX3"/>
<dbReference type="GO" id="GO:0005484">
    <property type="term" value="F:SNAP receptor activity"/>
    <property type="evidence" value="ECO:0007669"/>
    <property type="project" value="InterPro"/>
</dbReference>
<evidence type="ECO:0000256" key="8">
    <source>
        <dbReference type="ARBA" id="ARBA00023136"/>
    </source>
</evidence>
<feature type="transmembrane region" description="Helical" evidence="11">
    <location>
        <begin position="279"/>
        <end position="297"/>
    </location>
</feature>
<organism evidence="14 15">
    <name type="scientific">Hortaea werneckii</name>
    <name type="common">Black yeast</name>
    <name type="synonym">Cladosporium werneckii</name>
    <dbReference type="NCBI Taxonomy" id="91943"/>
    <lineage>
        <taxon>Eukaryota</taxon>
        <taxon>Fungi</taxon>
        <taxon>Dikarya</taxon>
        <taxon>Ascomycota</taxon>
        <taxon>Pezizomycotina</taxon>
        <taxon>Dothideomycetes</taxon>
        <taxon>Dothideomycetidae</taxon>
        <taxon>Mycosphaerellales</taxon>
        <taxon>Teratosphaeriaceae</taxon>
        <taxon>Hortaea</taxon>
    </lineage>
</organism>
<evidence type="ECO:0000256" key="7">
    <source>
        <dbReference type="ARBA" id="ARBA00023054"/>
    </source>
</evidence>
<evidence type="ECO:0000256" key="10">
    <source>
        <dbReference type="SAM" id="MobiDB-lite"/>
    </source>
</evidence>
<dbReference type="VEuPathDB" id="FungiDB:BTJ68_15572"/>
<gene>
    <name evidence="14" type="ORF">D0862_12513</name>
</gene>
<dbReference type="GO" id="GO:0006890">
    <property type="term" value="P:retrograde vesicle-mediated transport, Golgi to endoplasmic reticulum"/>
    <property type="evidence" value="ECO:0007669"/>
    <property type="project" value="InterPro"/>
</dbReference>
<feature type="compositionally biased region" description="Basic and acidic residues" evidence="10">
    <location>
        <begin position="145"/>
        <end position="157"/>
    </location>
</feature>
<keyword evidence="7" id="KW-0175">Coiled coil</keyword>
<evidence type="ECO:0000256" key="2">
    <source>
        <dbReference type="ARBA" id="ARBA00022448"/>
    </source>
</evidence>
<dbReference type="GO" id="GO:0031201">
    <property type="term" value="C:SNARE complex"/>
    <property type="evidence" value="ECO:0007669"/>
    <property type="project" value="TreeGrafter"/>
</dbReference>
<feature type="signal peptide" evidence="12">
    <location>
        <begin position="1"/>
        <end position="21"/>
    </location>
</feature>
<feature type="transmembrane region" description="Helical" evidence="11">
    <location>
        <begin position="304"/>
        <end position="323"/>
    </location>
</feature>
<dbReference type="InterPro" id="IPR005606">
    <property type="entry name" value="Sec20"/>
</dbReference>
<evidence type="ECO:0000256" key="5">
    <source>
        <dbReference type="ARBA" id="ARBA00022892"/>
    </source>
</evidence>
<accession>A0A3M7EXX3</accession>
<dbReference type="EMBL" id="QWIQ01000608">
    <property type="protein sequence ID" value="RMY81004.1"/>
    <property type="molecule type" value="Genomic_DNA"/>
</dbReference>
<reference evidence="14 15" key="1">
    <citation type="journal article" date="2018" name="BMC Genomics">
        <title>Genomic evidence for intraspecific hybridization in a clonal and extremely halotolerant yeast.</title>
        <authorList>
            <person name="Gostincar C."/>
            <person name="Stajich J.E."/>
            <person name="Zupancic J."/>
            <person name="Zalar P."/>
            <person name="Gunde-Cimerman N."/>
        </authorList>
    </citation>
    <scope>NUCLEOTIDE SEQUENCE [LARGE SCALE GENOMIC DNA]</scope>
    <source>
        <strain evidence="14 15">EXF-171</strain>
    </source>
</reference>
<dbReference type="PANTHER" id="PTHR12825:SF0">
    <property type="entry name" value="VESICLE TRANSPORT PROTEIN SEC20"/>
    <property type="match status" value="1"/>
</dbReference>
<evidence type="ECO:0000256" key="6">
    <source>
        <dbReference type="ARBA" id="ARBA00022989"/>
    </source>
</evidence>
<dbReference type="InterPro" id="IPR056173">
    <property type="entry name" value="Sec20_C"/>
</dbReference>
<keyword evidence="12" id="KW-0732">Signal</keyword>
<evidence type="ECO:0000256" key="9">
    <source>
        <dbReference type="ARBA" id="ARBA00037934"/>
    </source>
</evidence>
<dbReference type="Proteomes" id="UP000281468">
    <property type="component" value="Unassembled WGS sequence"/>
</dbReference>
<evidence type="ECO:0000256" key="11">
    <source>
        <dbReference type="SAM" id="Phobius"/>
    </source>
</evidence>
<evidence type="ECO:0000313" key="15">
    <source>
        <dbReference type="Proteomes" id="UP000281468"/>
    </source>
</evidence>
<dbReference type="Pfam" id="PF03908">
    <property type="entry name" value="Sec20"/>
    <property type="match status" value="1"/>
</dbReference>
<comment type="subcellular location">
    <subcellularLocation>
        <location evidence="1">Endoplasmic reticulum membrane</location>
        <topology evidence="1">Single-pass type IV membrane protein</topology>
    </subcellularLocation>
</comment>
<dbReference type="PANTHER" id="PTHR12825">
    <property type="entry name" value="BNIP1-RELATED"/>
    <property type="match status" value="1"/>
</dbReference>
<feature type="domain" description="Sec20 C-terminal" evidence="13">
    <location>
        <begin position="210"/>
        <end position="300"/>
    </location>
</feature>
<evidence type="ECO:0000256" key="12">
    <source>
        <dbReference type="SAM" id="SignalP"/>
    </source>
</evidence>
<name>A0A3M7EXX3_HORWE</name>
<evidence type="ECO:0000259" key="13">
    <source>
        <dbReference type="Pfam" id="PF03908"/>
    </source>
</evidence>
<feature type="compositionally biased region" description="Gly residues" evidence="10">
    <location>
        <begin position="388"/>
        <end position="402"/>
    </location>
</feature>
<keyword evidence="2" id="KW-0813">Transport</keyword>
<evidence type="ECO:0000256" key="1">
    <source>
        <dbReference type="ARBA" id="ARBA00004163"/>
    </source>
</evidence>
<feature type="region of interest" description="Disordered" evidence="10">
    <location>
        <begin position="352"/>
        <end position="480"/>
    </location>
</feature>
<proteinExistence type="inferred from homology"/>
<feature type="compositionally biased region" description="Basic and acidic residues" evidence="10">
    <location>
        <begin position="104"/>
        <end position="117"/>
    </location>
</feature>
<keyword evidence="6 11" id="KW-1133">Transmembrane helix</keyword>
<evidence type="ECO:0000256" key="4">
    <source>
        <dbReference type="ARBA" id="ARBA00022824"/>
    </source>
</evidence>
<feature type="compositionally biased region" description="Basic and acidic residues" evidence="10">
    <location>
        <begin position="469"/>
        <end position="480"/>
    </location>
</feature>
<keyword evidence="5" id="KW-0931">ER-Golgi transport</keyword>
<feature type="chain" id="PRO_5018259200" description="Sec20 C-terminal domain-containing protein" evidence="12">
    <location>
        <begin position="22"/>
        <end position="480"/>
    </location>
</feature>
<feature type="region of interest" description="Disordered" evidence="10">
    <location>
        <begin position="91"/>
        <end position="186"/>
    </location>
</feature>